<dbReference type="SUPFAM" id="SSF51735">
    <property type="entry name" value="NAD(P)-binding Rossmann-fold domains"/>
    <property type="match status" value="1"/>
</dbReference>
<accession>A0A1E3TB29</accession>
<evidence type="ECO:0000259" key="1">
    <source>
        <dbReference type="Pfam" id="PF03446"/>
    </source>
</evidence>
<dbReference type="GO" id="GO:0050661">
    <property type="term" value="F:NADP binding"/>
    <property type="evidence" value="ECO:0007669"/>
    <property type="project" value="InterPro"/>
</dbReference>
<proteinExistence type="predicted"/>
<evidence type="ECO:0000313" key="3">
    <source>
        <dbReference type="Proteomes" id="UP000094224"/>
    </source>
</evidence>
<name>A0A1E3TB29_9MYCO</name>
<feature type="domain" description="6-phosphogluconate dehydrogenase NADP-binding" evidence="1">
    <location>
        <begin position="4"/>
        <end position="37"/>
    </location>
</feature>
<keyword evidence="3" id="KW-1185">Reference proteome</keyword>
<dbReference type="InterPro" id="IPR006115">
    <property type="entry name" value="6PGDH_NADP-bd"/>
</dbReference>
<evidence type="ECO:0000313" key="2">
    <source>
        <dbReference type="EMBL" id="ODR10878.1"/>
    </source>
</evidence>
<dbReference type="RefSeq" id="WP_069398347.1">
    <property type="nucleotide sequence ID" value="NZ_JAYWKZ010000010.1"/>
</dbReference>
<dbReference type="InterPro" id="IPR036291">
    <property type="entry name" value="NAD(P)-bd_dom_sf"/>
</dbReference>
<comment type="caution">
    <text evidence="2">The sequence shown here is derived from an EMBL/GenBank/DDBJ whole genome shotgun (WGS) entry which is preliminary data.</text>
</comment>
<dbReference type="EMBL" id="MIHC01000001">
    <property type="protein sequence ID" value="ODR10878.1"/>
    <property type="molecule type" value="Genomic_DNA"/>
</dbReference>
<organism evidence="2 3">
    <name type="scientific">Mycobacterium sherrisii</name>
    <dbReference type="NCBI Taxonomy" id="243061"/>
    <lineage>
        <taxon>Bacteria</taxon>
        <taxon>Bacillati</taxon>
        <taxon>Actinomycetota</taxon>
        <taxon>Actinomycetes</taxon>
        <taxon>Mycobacteriales</taxon>
        <taxon>Mycobacteriaceae</taxon>
        <taxon>Mycobacterium</taxon>
        <taxon>Mycobacterium simiae complex</taxon>
    </lineage>
</organism>
<reference evidence="3" key="1">
    <citation type="submission" date="2016-09" db="EMBL/GenBank/DDBJ databases">
        <authorList>
            <person name="Greninger A.L."/>
            <person name="Jerome K.R."/>
            <person name="Mcnair B."/>
            <person name="Wallis C."/>
            <person name="Fang F."/>
        </authorList>
    </citation>
    <scope>NUCLEOTIDE SEQUENCE [LARGE SCALE GENOMIC DNA]</scope>
    <source>
        <strain evidence="3">BC1_M4</strain>
    </source>
</reference>
<dbReference type="Gene3D" id="3.40.50.720">
    <property type="entry name" value="NAD(P)-binding Rossmann-like Domain"/>
    <property type="match status" value="1"/>
</dbReference>
<dbReference type="Pfam" id="PF03446">
    <property type="entry name" value="NAD_binding_2"/>
    <property type="match status" value="1"/>
</dbReference>
<dbReference type="Proteomes" id="UP000094224">
    <property type="component" value="Unassembled WGS sequence"/>
</dbReference>
<protein>
    <recommendedName>
        <fullName evidence="1">6-phosphogluconate dehydrogenase NADP-binding domain-containing protein</fullName>
    </recommendedName>
</protein>
<sequence length="63" mass="6293">MAAIGFVGLANMGCPMASRLLRAGNDVIAFDTDRAGTVSACLPSPAVSLEVATGTASRGIDPQ</sequence>
<dbReference type="AlphaFoldDB" id="A0A1E3TB29"/>
<gene>
    <name evidence="2" type="ORF">BHQ21_00440</name>
</gene>